<keyword evidence="6" id="KW-1133">Transmembrane helix</keyword>
<dbReference type="Pfam" id="PF00067">
    <property type="entry name" value="p450"/>
    <property type="match status" value="1"/>
</dbReference>
<keyword evidence="8" id="KW-1185">Reference proteome</keyword>
<evidence type="ECO:0008006" key="9">
    <source>
        <dbReference type="Google" id="ProtNLM"/>
    </source>
</evidence>
<dbReference type="EMBL" id="JAWCUI010000040">
    <property type="protein sequence ID" value="KAL1892992.1"/>
    <property type="molecule type" value="Genomic_DNA"/>
</dbReference>
<dbReference type="SUPFAM" id="SSF48264">
    <property type="entry name" value="Cytochrome P450"/>
    <property type="match status" value="1"/>
</dbReference>
<dbReference type="InterPro" id="IPR017972">
    <property type="entry name" value="Cyt_P450_CS"/>
</dbReference>
<keyword evidence="3 5" id="KW-0479">Metal-binding</keyword>
<dbReference type="CDD" id="cd11060">
    <property type="entry name" value="CYP57A1-like"/>
    <property type="match status" value="1"/>
</dbReference>
<feature type="transmembrane region" description="Helical" evidence="6">
    <location>
        <begin position="12"/>
        <end position="35"/>
    </location>
</feature>
<dbReference type="PANTHER" id="PTHR24305">
    <property type="entry name" value="CYTOCHROME P450"/>
    <property type="match status" value="1"/>
</dbReference>
<evidence type="ECO:0000256" key="2">
    <source>
        <dbReference type="ARBA" id="ARBA00022617"/>
    </source>
</evidence>
<keyword evidence="5" id="KW-0560">Oxidoreductase</keyword>
<dbReference type="InterPro" id="IPR050121">
    <property type="entry name" value="Cytochrome_P450_monoxygenase"/>
</dbReference>
<comment type="caution">
    <text evidence="7">The sequence shown here is derived from an EMBL/GenBank/DDBJ whole genome shotgun (WGS) entry which is preliminary data.</text>
</comment>
<keyword evidence="4 5" id="KW-0408">Iron</keyword>
<evidence type="ECO:0000256" key="3">
    <source>
        <dbReference type="ARBA" id="ARBA00022723"/>
    </source>
</evidence>
<keyword evidence="5" id="KW-0503">Monooxygenase</keyword>
<dbReference type="InterPro" id="IPR036396">
    <property type="entry name" value="Cyt_P450_sf"/>
</dbReference>
<keyword evidence="6" id="KW-0812">Transmembrane</keyword>
<accession>A0ABR3YYN3</accession>
<comment type="similarity">
    <text evidence="5">Belongs to the cytochrome P450 family.</text>
</comment>
<dbReference type="InterPro" id="IPR001128">
    <property type="entry name" value="Cyt_P450"/>
</dbReference>
<dbReference type="PANTHER" id="PTHR24305:SF229">
    <property type="entry name" value="P450, PUTATIVE (EUROFUNG)-RELATED"/>
    <property type="match status" value="1"/>
</dbReference>
<name>A0ABR3YYN3_9PEZI</name>
<keyword evidence="6" id="KW-0472">Membrane</keyword>
<proteinExistence type="inferred from homology"/>
<keyword evidence="2 5" id="KW-0349">Heme</keyword>
<dbReference type="PRINTS" id="PR00385">
    <property type="entry name" value="P450"/>
</dbReference>
<dbReference type="InterPro" id="IPR002401">
    <property type="entry name" value="Cyt_P450_E_grp-I"/>
</dbReference>
<dbReference type="PRINTS" id="PR00463">
    <property type="entry name" value="EP450I"/>
</dbReference>
<protein>
    <recommendedName>
        <fullName evidence="9">Cytochrome P450 family protein</fullName>
    </recommendedName>
</protein>
<gene>
    <name evidence="7" type="ORF">Sste5346_006672</name>
</gene>
<comment type="cofactor">
    <cofactor evidence="1">
        <name>heme</name>
        <dbReference type="ChEBI" id="CHEBI:30413"/>
    </cofactor>
</comment>
<evidence type="ECO:0000256" key="1">
    <source>
        <dbReference type="ARBA" id="ARBA00001971"/>
    </source>
</evidence>
<dbReference type="Proteomes" id="UP001583186">
    <property type="component" value="Unassembled WGS sequence"/>
</dbReference>
<evidence type="ECO:0000256" key="6">
    <source>
        <dbReference type="SAM" id="Phobius"/>
    </source>
</evidence>
<evidence type="ECO:0000256" key="4">
    <source>
        <dbReference type="ARBA" id="ARBA00023004"/>
    </source>
</evidence>
<sequence>MLDSSLLHIPRPSVAGLFGYLAALLVVYWAAWVVYARFFHPLAKYPGPFWASVSRFWMVGQIRKAESEKTQRKLHNQLGKIIRIAPNEVAISDPEAIKIIYGINSGFTKTDFYTTWRPAWCKYPDAFSNLDEKLHASRRKITNNLYSMSSIARSEDSIDFCTAVLMEKMAAFANSGETLDMAAWSQMYAFDVVGQLFFSRMFGFLEAGHDHRGYIKALDLLLPILCAASVMPTYLRTPFLMGGALVQPRVLKALTSLTDIDNAAAECITEREALLAKNANEPSDILSSLFSTMREKGEKVDFGLTEVKVEVYVALFAGSDTTAAAVSSILYHLMKNREAYDRLTRDIDEATASGELSTPFIRYKEASSLKYLDACIKEGMRLHPSVGLTLPRHVPAGGCQIAGQWFPGGVRVGVNAAVVHRDQTIFGADADEFVPERWFWPEAANMERYMFQFGGGARTCIGKNISLCEMYKMIPQLLREYKLELVEPQRSWKTHNYWFNKPSEVYTRVTARNKV</sequence>
<dbReference type="PROSITE" id="PS00086">
    <property type="entry name" value="CYTOCHROME_P450"/>
    <property type="match status" value="1"/>
</dbReference>
<dbReference type="Gene3D" id="1.10.630.10">
    <property type="entry name" value="Cytochrome P450"/>
    <property type="match status" value="1"/>
</dbReference>
<evidence type="ECO:0000256" key="5">
    <source>
        <dbReference type="RuleBase" id="RU000461"/>
    </source>
</evidence>
<evidence type="ECO:0000313" key="7">
    <source>
        <dbReference type="EMBL" id="KAL1892992.1"/>
    </source>
</evidence>
<organism evidence="7 8">
    <name type="scientific">Sporothrix stenoceras</name>
    <dbReference type="NCBI Taxonomy" id="5173"/>
    <lineage>
        <taxon>Eukaryota</taxon>
        <taxon>Fungi</taxon>
        <taxon>Dikarya</taxon>
        <taxon>Ascomycota</taxon>
        <taxon>Pezizomycotina</taxon>
        <taxon>Sordariomycetes</taxon>
        <taxon>Sordariomycetidae</taxon>
        <taxon>Ophiostomatales</taxon>
        <taxon>Ophiostomataceae</taxon>
        <taxon>Sporothrix</taxon>
    </lineage>
</organism>
<reference evidence="7 8" key="1">
    <citation type="journal article" date="2024" name="IMA Fungus">
        <title>IMA Genome - F19 : A genome assembly and annotation guide to empower mycologists, including annotated draft genome sequences of Ceratocystis pirilliformis, Diaporthe australafricana, Fusarium ophioides, Paecilomyces lecythidis, and Sporothrix stenoceras.</title>
        <authorList>
            <person name="Aylward J."/>
            <person name="Wilson A.M."/>
            <person name="Visagie C.M."/>
            <person name="Spraker J."/>
            <person name="Barnes I."/>
            <person name="Buitendag C."/>
            <person name="Ceriani C."/>
            <person name="Del Mar Angel L."/>
            <person name="du Plessis D."/>
            <person name="Fuchs T."/>
            <person name="Gasser K."/>
            <person name="Kramer D."/>
            <person name="Li W."/>
            <person name="Munsamy K."/>
            <person name="Piso A."/>
            <person name="Price J.L."/>
            <person name="Sonnekus B."/>
            <person name="Thomas C."/>
            <person name="van der Nest A."/>
            <person name="van Dijk A."/>
            <person name="van Heerden A."/>
            <person name="van Vuuren N."/>
            <person name="Yilmaz N."/>
            <person name="Duong T.A."/>
            <person name="van der Merwe N.A."/>
            <person name="Wingfield M.J."/>
            <person name="Wingfield B.D."/>
        </authorList>
    </citation>
    <scope>NUCLEOTIDE SEQUENCE [LARGE SCALE GENOMIC DNA]</scope>
    <source>
        <strain evidence="7 8">CMW 5346</strain>
    </source>
</reference>
<evidence type="ECO:0000313" key="8">
    <source>
        <dbReference type="Proteomes" id="UP001583186"/>
    </source>
</evidence>